<dbReference type="SUPFAM" id="SSF48452">
    <property type="entry name" value="TPR-like"/>
    <property type="match status" value="1"/>
</dbReference>
<dbReference type="PROSITE" id="PS51257">
    <property type="entry name" value="PROKAR_LIPOPROTEIN"/>
    <property type="match status" value="1"/>
</dbReference>
<keyword evidence="4" id="KW-0472">Membrane</keyword>
<dbReference type="InterPro" id="IPR012944">
    <property type="entry name" value="SusD_RagB_dom"/>
</dbReference>
<sequence length="555" mass="62531">MFHSKPTTIMIHRIYILLLSAILFVGCQSDLLDTQPYDNLGESQFWITEKHALMGVNAIYNNLTQDMVYGQYFMLDCLSPYAYGYDFFEAEMTSSTTPYSATYSGKWSQLYLGVQRANDALDRIPAMSSLSDAMKNRLIGEAKFLRALHYFNLMDFFGAVPIYETPVVYSEAMKPRNTVEEVSAFIKKDLTEAIELLPVSYASADFGRATKGAAIALRGKTALYIQDFENAENDFKTVMTMTYDLHPNYAELFKAKTENNKEIIFSIQNIATAGFGESMSFRLGTRATRGSCWTNGIPSPTLVDMYENIDGSPFNWDKVIPGFSSMTADQKSVLFSEKSNVEKAYQNRDPRLQTSVIVPWAEYVGASNVTYKLAWPFKSAASPTFHIQHNWNANAIYVWRKFVAVGDESLLREAGPIDFPVIRFADVLLMFAEARNRRIAAPDAEVFSAINKVRTRAGLPALQNTSAAAPTYSATKADMTKRIIQERAVELAAEGVSYSDVRRWKIAEQVNNGPILEFTGKTLKTRVFQPRDYLWPIPQSEIDQNKAIVQNVGWQ</sequence>
<protein>
    <submittedName>
        <fullName evidence="8">RagB/SusD family nutrient uptake outer membrane protein</fullName>
    </submittedName>
</protein>
<evidence type="ECO:0000259" key="6">
    <source>
        <dbReference type="Pfam" id="PF07980"/>
    </source>
</evidence>
<reference evidence="8 9" key="1">
    <citation type="submission" date="2019-03" db="EMBL/GenBank/DDBJ databases">
        <title>Dyadobacter AR-3-6 sp. nov., isolated from arctic soil.</title>
        <authorList>
            <person name="Chaudhary D.K."/>
        </authorList>
    </citation>
    <scope>NUCLEOTIDE SEQUENCE [LARGE SCALE GENOMIC DNA]</scope>
    <source>
        <strain evidence="8 9">AR-3-6</strain>
    </source>
</reference>
<gene>
    <name evidence="8" type="ORF">E0F88_30255</name>
</gene>
<organism evidence="8 9">
    <name type="scientific">Dyadobacter psychrotolerans</name>
    <dbReference type="NCBI Taxonomy" id="2541721"/>
    <lineage>
        <taxon>Bacteria</taxon>
        <taxon>Pseudomonadati</taxon>
        <taxon>Bacteroidota</taxon>
        <taxon>Cytophagia</taxon>
        <taxon>Cytophagales</taxon>
        <taxon>Spirosomataceae</taxon>
        <taxon>Dyadobacter</taxon>
    </lineage>
</organism>
<evidence type="ECO:0000256" key="1">
    <source>
        <dbReference type="ARBA" id="ARBA00004442"/>
    </source>
</evidence>
<dbReference type="CDD" id="cd08977">
    <property type="entry name" value="SusD"/>
    <property type="match status" value="1"/>
</dbReference>
<feature type="domain" description="RagB/SusD" evidence="6">
    <location>
        <begin position="261"/>
        <end position="554"/>
    </location>
</feature>
<dbReference type="EMBL" id="SMFL01000019">
    <property type="protein sequence ID" value="TDE09573.1"/>
    <property type="molecule type" value="Genomic_DNA"/>
</dbReference>
<evidence type="ECO:0000256" key="4">
    <source>
        <dbReference type="ARBA" id="ARBA00023136"/>
    </source>
</evidence>
<evidence type="ECO:0000313" key="9">
    <source>
        <dbReference type="Proteomes" id="UP000294850"/>
    </source>
</evidence>
<comment type="subcellular location">
    <subcellularLocation>
        <location evidence="1">Cell outer membrane</location>
    </subcellularLocation>
</comment>
<evidence type="ECO:0000313" key="8">
    <source>
        <dbReference type="EMBL" id="TDE09573.1"/>
    </source>
</evidence>
<dbReference type="AlphaFoldDB" id="A0A4R5DGM2"/>
<proteinExistence type="inferred from homology"/>
<keyword evidence="3" id="KW-0732">Signal</keyword>
<comment type="caution">
    <text evidence="8">The sequence shown here is derived from an EMBL/GenBank/DDBJ whole genome shotgun (WGS) entry which is preliminary data.</text>
</comment>
<feature type="domain" description="SusD-like N-terminal" evidence="7">
    <location>
        <begin position="72"/>
        <end position="217"/>
    </location>
</feature>
<evidence type="ECO:0000256" key="2">
    <source>
        <dbReference type="ARBA" id="ARBA00006275"/>
    </source>
</evidence>
<comment type="similarity">
    <text evidence="2">Belongs to the SusD family.</text>
</comment>
<dbReference type="InterPro" id="IPR011990">
    <property type="entry name" value="TPR-like_helical_dom_sf"/>
</dbReference>
<dbReference type="Pfam" id="PF07980">
    <property type="entry name" value="SusD_RagB"/>
    <property type="match status" value="1"/>
</dbReference>
<dbReference type="Proteomes" id="UP000294850">
    <property type="component" value="Unassembled WGS sequence"/>
</dbReference>
<accession>A0A4R5DGM2</accession>
<keyword evidence="9" id="KW-1185">Reference proteome</keyword>
<name>A0A4R5DGM2_9BACT</name>
<evidence type="ECO:0000256" key="3">
    <source>
        <dbReference type="ARBA" id="ARBA00022729"/>
    </source>
</evidence>
<keyword evidence="5" id="KW-0998">Cell outer membrane</keyword>
<evidence type="ECO:0000256" key="5">
    <source>
        <dbReference type="ARBA" id="ARBA00023237"/>
    </source>
</evidence>
<dbReference type="OrthoDB" id="5694214at2"/>
<dbReference type="Gene3D" id="1.25.40.390">
    <property type="match status" value="1"/>
</dbReference>
<evidence type="ECO:0000259" key="7">
    <source>
        <dbReference type="Pfam" id="PF14322"/>
    </source>
</evidence>
<dbReference type="GO" id="GO:0009279">
    <property type="term" value="C:cell outer membrane"/>
    <property type="evidence" value="ECO:0007669"/>
    <property type="project" value="UniProtKB-SubCell"/>
</dbReference>
<dbReference type="InterPro" id="IPR033985">
    <property type="entry name" value="SusD-like_N"/>
</dbReference>
<dbReference type="Pfam" id="PF14322">
    <property type="entry name" value="SusD-like_3"/>
    <property type="match status" value="1"/>
</dbReference>